<dbReference type="Proteomes" id="UP000030143">
    <property type="component" value="Unassembled WGS sequence"/>
</dbReference>
<sequence length="79" mass="8980">MHQLHRAWLYIAHTRLQDALHPTADQFKVPHDLQRVVLQDVFIGISRNGRQPSSQETDVSSSITVGEYAGHDVPCLDEF</sequence>
<organism evidence="1 2">
    <name type="scientific">Penicillium expansum</name>
    <name type="common">Blue mold rot fungus</name>
    <dbReference type="NCBI Taxonomy" id="27334"/>
    <lineage>
        <taxon>Eukaryota</taxon>
        <taxon>Fungi</taxon>
        <taxon>Dikarya</taxon>
        <taxon>Ascomycota</taxon>
        <taxon>Pezizomycotina</taxon>
        <taxon>Eurotiomycetes</taxon>
        <taxon>Eurotiomycetidae</taxon>
        <taxon>Eurotiales</taxon>
        <taxon>Aspergillaceae</taxon>
        <taxon>Penicillium</taxon>
    </lineage>
</organism>
<dbReference type="EMBL" id="JQFZ01000110">
    <property type="protein sequence ID" value="KGO58836.1"/>
    <property type="molecule type" value="Genomic_DNA"/>
</dbReference>
<proteinExistence type="predicted"/>
<keyword evidence="2" id="KW-1185">Reference proteome</keyword>
<comment type="caution">
    <text evidence="1">The sequence shown here is derived from an EMBL/GenBank/DDBJ whole genome shotgun (WGS) entry which is preliminary data.</text>
</comment>
<dbReference type="GeneID" id="27681881"/>
<gene>
    <name evidence="1" type="ORF">PEX2_091910</name>
</gene>
<protein>
    <submittedName>
        <fullName evidence="1">Uncharacterized protein</fullName>
    </submittedName>
</protein>
<dbReference type="VEuPathDB" id="FungiDB:PEXP_084600"/>
<dbReference type="RefSeq" id="XP_016600177.1">
    <property type="nucleotide sequence ID" value="XM_016746461.1"/>
</dbReference>
<evidence type="ECO:0000313" key="1">
    <source>
        <dbReference type="EMBL" id="KGO58836.1"/>
    </source>
</evidence>
<dbReference type="AlphaFoldDB" id="A0A0A2JVH2"/>
<accession>A0A0A2JVH2</accession>
<reference evidence="1 2" key="1">
    <citation type="journal article" date="2015" name="Mol. Plant Microbe Interact.">
        <title>Genome, transcriptome, and functional analyses of Penicillium expansum provide new insights into secondary metabolism and pathogenicity.</title>
        <authorList>
            <person name="Ballester A.R."/>
            <person name="Marcet-Houben M."/>
            <person name="Levin E."/>
            <person name="Sela N."/>
            <person name="Selma-Lazaro C."/>
            <person name="Carmona L."/>
            <person name="Wisniewski M."/>
            <person name="Droby S."/>
            <person name="Gonzalez-Candelas L."/>
            <person name="Gabaldon T."/>
        </authorList>
    </citation>
    <scope>NUCLEOTIDE SEQUENCE [LARGE SCALE GENOMIC DNA]</scope>
    <source>
        <strain evidence="1 2">MD-8</strain>
    </source>
</reference>
<dbReference type="OrthoDB" id="10386584at2759"/>
<name>A0A0A2JVH2_PENEN</name>
<evidence type="ECO:0000313" key="2">
    <source>
        <dbReference type="Proteomes" id="UP000030143"/>
    </source>
</evidence>
<dbReference type="HOGENOM" id="CLU_2606756_0_0_1"/>